<dbReference type="InterPro" id="IPR000064">
    <property type="entry name" value="NLP_P60_dom"/>
</dbReference>
<feature type="domain" description="NlpC/P60" evidence="5">
    <location>
        <begin position="120"/>
        <end position="239"/>
    </location>
</feature>
<gene>
    <name evidence="6" type="ORF">CVM39_15260</name>
</gene>
<keyword evidence="2" id="KW-0645">Protease</keyword>
<evidence type="ECO:0000313" key="6">
    <source>
        <dbReference type="EMBL" id="PJE28048.1"/>
    </source>
</evidence>
<evidence type="ECO:0000256" key="2">
    <source>
        <dbReference type="ARBA" id="ARBA00022670"/>
    </source>
</evidence>
<evidence type="ECO:0000256" key="4">
    <source>
        <dbReference type="ARBA" id="ARBA00022807"/>
    </source>
</evidence>
<evidence type="ECO:0000256" key="1">
    <source>
        <dbReference type="ARBA" id="ARBA00007074"/>
    </source>
</evidence>
<name>A0ABX4MMC2_9RHOB</name>
<dbReference type="PANTHER" id="PTHR47359">
    <property type="entry name" value="PEPTIDOGLYCAN DL-ENDOPEPTIDASE CWLO"/>
    <property type="match status" value="1"/>
</dbReference>
<keyword evidence="7" id="KW-1185">Reference proteome</keyword>
<comment type="caution">
    <text evidence="6">The sequence shown here is derived from an EMBL/GenBank/DDBJ whole genome shotgun (WGS) entry which is preliminary data.</text>
</comment>
<dbReference type="PANTHER" id="PTHR47359:SF3">
    <property type="entry name" value="NLP_P60 DOMAIN-CONTAINING PROTEIN-RELATED"/>
    <property type="match status" value="1"/>
</dbReference>
<dbReference type="InterPro" id="IPR041382">
    <property type="entry name" value="SH3_16"/>
</dbReference>
<evidence type="ECO:0000313" key="7">
    <source>
        <dbReference type="Proteomes" id="UP000231702"/>
    </source>
</evidence>
<evidence type="ECO:0000256" key="3">
    <source>
        <dbReference type="ARBA" id="ARBA00022801"/>
    </source>
</evidence>
<protein>
    <submittedName>
        <fullName evidence="6">Peptidoglycan endopeptidase</fullName>
    </submittedName>
</protein>
<sequence>MLGAEAADLLDAPGGARDRQLLRGAALRVYEFHQGFAFVEAEADGYTGYLDTAALAPAVQPAPNASVACRETLVWEAPNARSMARSRLSFGAGVHVLEEAKGWARCDIGHIPANHLNIGRRPQTDPVEVAERLLGMPYLWGANGAGGIDCSGLVQLACHACGIACPGDSDMQAAELGQALPESARLQRGDLLFWKGHVAWVSGPDQILHANGYSMNVAYEGLSAAMARMDDAVIARRRL</sequence>
<accession>A0ABX4MMC2</accession>
<dbReference type="Proteomes" id="UP000231702">
    <property type="component" value="Unassembled WGS sequence"/>
</dbReference>
<dbReference type="InterPro" id="IPR038765">
    <property type="entry name" value="Papain-like_cys_pep_sf"/>
</dbReference>
<proteinExistence type="inferred from homology"/>
<organism evidence="6 7">
    <name type="scientific">Pseudooceanicola antarcticus</name>
    <dbReference type="NCBI Taxonomy" id="1247613"/>
    <lineage>
        <taxon>Bacteria</taxon>
        <taxon>Pseudomonadati</taxon>
        <taxon>Pseudomonadota</taxon>
        <taxon>Alphaproteobacteria</taxon>
        <taxon>Rhodobacterales</taxon>
        <taxon>Paracoccaceae</taxon>
        <taxon>Pseudooceanicola</taxon>
    </lineage>
</organism>
<keyword evidence="3" id="KW-0378">Hydrolase</keyword>
<dbReference type="Pfam" id="PF00877">
    <property type="entry name" value="NLPC_P60"/>
    <property type="match status" value="1"/>
</dbReference>
<keyword evidence="4" id="KW-0788">Thiol protease</keyword>
<dbReference type="Gene3D" id="3.90.1720.10">
    <property type="entry name" value="endopeptidase domain like (from Nostoc punctiforme)"/>
    <property type="match status" value="1"/>
</dbReference>
<comment type="similarity">
    <text evidence="1">Belongs to the peptidase C40 family.</text>
</comment>
<reference evidence="6 7" key="1">
    <citation type="journal article" date="2018" name="Int. J. Syst. Evol. Microbiol.">
        <title>Pseudooceanicola lipolyticus sp. nov., a marine alphaproteobacterium, reclassification of Oceanicola flagellatus as Pseudooceanicola flagellatus comb. nov. and emended description of the genus Pseudooceanicola.</title>
        <authorList>
            <person name="Huang M.-M."/>
            <person name="Guo L.-L."/>
            <person name="Wu Y.-H."/>
            <person name="Lai Q.-L."/>
            <person name="Shao Z.-Z."/>
            <person name="Wang C.-S."/>
            <person name="Wu M."/>
            <person name="Xu X.-W."/>
        </authorList>
    </citation>
    <scope>NUCLEOTIDE SEQUENCE [LARGE SCALE GENOMIC DNA]</scope>
    <source>
        <strain evidence="6 7">Ar-45</strain>
    </source>
</reference>
<dbReference type="PROSITE" id="PS51935">
    <property type="entry name" value="NLPC_P60"/>
    <property type="match status" value="1"/>
</dbReference>
<dbReference type="Pfam" id="PF18348">
    <property type="entry name" value="SH3_16"/>
    <property type="match status" value="1"/>
</dbReference>
<dbReference type="EMBL" id="PGTD01000017">
    <property type="protein sequence ID" value="PJE28048.1"/>
    <property type="molecule type" value="Genomic_DNA"/>
</dbReference>
<dbReference type="SUPFAM" id="SSF54001">
    <property type="entry name" value="Cysteine proteinases"/>
    <property type="match status" value="1"/>
</dbReference>
<dbReference type="InterPro" id="IPR051794">
    <property type="entry name" value="PG_Endopeptidase_C40"/>
</dbReference>
<evidence type="ECO:0000259" key="5">
    <source>
        <dbReference type="PROSITE" id="PS51935"/>
    </source>
</evidence>